<evidence type="ECO:0000259" key="5">
    <source>
        <dbReference type="PROSITE" id="PS50931"/>
    </source>
</evidence>
<dbReference type="InterPro" id="IPR005119">
    <property type="entry name" value="LysR_subst-bd"/>
</dbReference>
<accession>A0A9J6QEV8</accession>
<dbReference type="InterPro" id="IPR036388">
    <property type="entry name" value="WH-like_DNA-bd_sf"/>
</dbReference>
<proteinExistence type="inferred from homology"/>
<dbReference type="Gene3D" id="1.10.10.10">
    <property type="entry name" value="Winged helix-like DNA-binding domain superfamily/Winged helix DNA-binding domain"/>
    <property type="match status" value="1"/>
</dbReference>
<gene>
    <name evidence="6" type="ORF">M8013_16995</name>
</gene>
<dbReference type="Pfam" id="PF03466">
    <property type="entry name" value="LysR_substrate"/>
    <property type="match status" value="1"/>
</dbReference>
<dbReference type="PRINTS" id="PR00039">
    <property type="entry name" value="HTHLYSR"/>
</dbReference>
<dbReference type="GO" id="GO:0003677">
    <property type="term" value="F:DNA binding"/>
    <property type="evidence" value="ECO:0007669"/>
    <property type="project" value="UniProtKB-KW"/>
</dbReference>
<keyword evidence="4" id="KW-0804">Transcription</keyword>
<keyword evidence="3" id="KW-0238">DNA-binding</keyword>
<comment type="caution">
    <text evidence="6">The sequence shown here is derived from an EMBL/GenBank/DDBJ whole genome shotgun (WGS) entry which is preliminary data.</text>
</comment>
<dbReference type="GO" id="GO:0003700">
    <property type="term" value="F:DNA-binding transcription factor activity"/>
    <property type="evidence" value="ECO:0007669"/>
    <property type="project" value="InterPro"/>
</dbReference>
<dbReference type="GO" id="GO:0032993">
    <property type="term" value="C:protein-DNA complex"/>
    <property type="evidence" value="ECO:0007669"/>
    <property type="project" value="TreeGrafter"/>
</dbReference>
<organism evidence="6 7">
    <name type="scientific">Silvania confinis</name>
    <dbReference type="NCBI Taxonomy" id="2926470"/>
    <lineage>
        <taxon>Bacteria</taxon>
        <taxon>Pseudomonadati</taxon>
        <taxon>Pseudomonadota</taxon>
        <taxon>Gammaproteobacteria</taxon>
        <taxon>Enterobacterales</taxon>
        <taxon>Enterobacteriaceae</taxon>
        <taxon>Silvania</taxon>
    </lineage>
</organism>
<protein>
    <submittedName>
        <fullName evidence="6">LysR family transcriptional regulator</fullName>
    </submittedName>
</protein>
<dbReference type="Gene3D" id="3.40.190.10">
    <property type="entry name" value="Periplasmic binding protein-like II"/>
    <property type="match status" value="2"/>
</dbReference>
<dbReference type="SUPFAM" id="SSF46785">
    <property type="entry name" value="Winged helix' DNA-binding domain"/>
    <property type="match status" value="1"/>
</dbReference>
<dbReference type="Proteomes" id="UP001061282">
    <property type="component" value="Unassembled WGS sequence"/>
</dbReference>
<evidence type="ECO:0000256" key="3">
    <source>
        <dbReference type="ARBA" id="ARBA00023125"/>
    </source>
</evidence>
<evidence type="ECO:0000256" key="4">
    <source>
        <dbReference type="ARBA" id="ARBA00023163"/>
    </source>
</evidence>
<evidence type="ECO:0000256" key="2">
    <source>
        <dbReference type="ARBA" id="ARBA00023015"/>
    </source>
</evidence>
<dbReference type="RefSeq" id="WP_271268962.1">
    <property type="nucleotide sequence ID" value="NZ_JAMGZJ010000077.1"/>
</dbReference>
<dbReference type="SUPFAM" id="SSF53850">
    <property type="entry name" value="Periplasmic binding protein-like II"/>
    <property type="match status" value="1"/>
</dbReference>
<dbReference type="Pfam" id="PF00126">
    <property type="entry name" value="HTH_1"/>
    <property type="match status" value="1"/>
</dbReference>
<evidence type="ECO:0000313" key="6">
    <source>
        <dbReference type="EMBL" id="MCU6670432.1"/>
    </source>
</evidence>
<comment type="similarity">
    <text evidence="1">Belongs to the LysR transcriptional regulatory family.</text>
</comment>
<dbReference type="InterPro" id="IPR000847">
    <property type="entry name" value="LysR_HTH_N"/>
</dbReference>
<evidence type="ECO:0000313" key="7">
    <source>
        <dbReference type="Proteomes" id="UP001061282"/>
    </source>
</evidence>
<dbReference type="PANTHER" id="PTHR30346">
    <property type="entry name" value="TRANSCRIPTIONAL DUAL REGULATOR HCAR-RELATED"/>
    <property type="match status" value="1"/>
</dbReference>
<dbReference type="EMBL" id="JAMGZJ010000077">
    <property type="protein sequence ID" value="MCU6670432.1"/>
    <property type="molecule type" value="Genomic_DNA"/>
</dbReference>
<keyword evidence="7" id="KW-1185">Reference proteome</keyword>
<feature type="domain" description="HTH lysR-type" evidence="5">
    <location>
        <begin position="7"/>
        <end position="64"/>
    </location>
</feature>
<sequence>MERAHRIDLKLLRYFLAVAEELHFGRAAARLNMSQPPLSIHVKELEQQLGTLLFVRHSRSVALTHAGKILMEESRRLLASASQAMARVEQIGRGEAGRIELGVVGTAMWGKMRPVMRRFLKENPNVEVMFRENMPTTQMALLERRELDAGIWRMATEPMPGFTRLRLHESSFLVAMPQDHPLIACDAVPLEALRNEYFVTMPSMHTDWAFLQRVCQSAGFSPMIVREVMEPQTVLAMVSMGIGITLIADSYAQMNWPGVVFRPLEARIPADLYIVFEQQQVTPAMVKLVEALTHLNRA</sequence>
<dbReference type="InterPro" id="IPR036390">
    <property type="entry name" value="WH_DNA-bd_sf"/>
</dbReference>
<dbReference type="FunFam" id="1.10.10.10:FF:000001">
    <property type="entry name" value="LysR family transcriptional regulator"/>
    <property type="match status" value="1"/>
</dbReference>
<dbReference type="PROSITE" id="PS50931">
    <property type="entry name" value="HTH_LYSR"/>
    <property type="match status" value="1"/>
</dbReference>
<name>A0A9J6QEV8_9ENTR</name>
<dbReference type="NCBIfam" id="NF007439">
    <property type="entry name" value="PRK09986.1"/>
    <property type="match status" value="1"/>
</dbReference>
<dbReference type="AlphaFoldDB" id="A0A9J6QEV8"/>
<reference evidence="6" key="1">
    <citation type="submission" date="2022-05" db="EMBL/GenBank/DDBJ databases">
        <title>Description of a novel species of Leclercia; Leclercia tamurae and the Proposal for a Novel Genus Silvania gen. nov. Containing Two Novel Species Silvania hatchlandensis sp. nov. and Silvania confinis sp. nov. Isolated from the Rhizosphere of Oak.</title>
        <authorList>
            <person name="Maddock D.W."/>
            <person name="Brady C.L."/>
            <person name="Denman S."/>
            <person name="Arnold D."/>
        </authorList>
    </citation>
    <scope>NUCLEOTIDE SEQUENCE</scope>
    <source>
        <strain evidence="6">H4N4</strain>
    </source>
</reference>
<keyword evidence="2" id="KW-0805">Transcription regulation</keyword>
<dbReference type="PANTHER" id="PTHR30346:SF27">
    <property type="entry name" value="HTH-TYPE TRANSCRIPTIONAL REGULATOR XAPR"/>
    <property type="match status" value="1"/>
</dbReference>
<evidence type="ECO:0000256" key="1">
    <source>
        <dbReference type="ARBA" id="ARBA00009437"/>
    </source>
</evidence>